<reference evidence="1 2" key="1">
    <citation type="submission" date="2020-06" db="EMBL/GenBank/DDBJ databases">
        <title>Photobacterium damselae subsp. damselae comparative genomics.</title>
        <authorList>
            <person name="Osorio C.R."/>
        </authorList>
    </citation>
    <scope>NUCLEOTIDE SEQUENCE [LARGE SCALE GENOMIC DNA]</scope>
    <source>
        <strain evidence="1 2">TW250/03</strain>
    </source>
</reference>
<protein>
    <submittedName>
        <fullName evidence="1">Lipocalin-like domain-containing protein</fullName>
    </submittedName>
</protein>
<sequence>MQVSWDPSWLGLTLQRKISFQDNMLVIDTLPQVGIDGKMSTATLVWKKIKSKNKSTED</sequence>
<dbReference type="EMBL" id="JABXOR010000701">
    <property type="protein sequence ID" value="NVP00789.1"/>
    <property type="molecule type" value="Genomic_DNA"/>
</dbReference>
<evidence type="ECO:0000313" key="2">
    <source>
        <dbReference type="Proteomes" id="UP000533429"/>
    </source>
</evidence>
<evidence type="ECO:0000313" key="1">
    <source>
        <dbReference type="EMBL" id="NVP00789.1"/>
    </source>
</evidence>
<proteinExistence type="predicted"/>
<dbReference type="Proteomes" id="UP000533429">
    <property type="component" value="Unassembled WGS sequence"/>
</dbReference>
<dbReference type="AlphaFoldDB" id="A0A850QZR0"/>
<comment type="caution">
    <text evidence="1">The sequence shown here is derived from an EMBL/GenBank/DDBJ whole genome shotgun (WGS) entry which is preliminary data.</text>
</comment>
<accession>A0A850QZR0</accession>
<gene>
    <name evidence="1" type="ORF">HWA77_11255</name>
</gene>
<name>A0A850QZR0_PHODD</name>
<organism evidence="1 2">
    <name type="scientific">Photobacterium damselae subsp. damselae</name>
    <name type="common">Listonella damsela</name>
    <dbReference type="NCBI Taxonomy" id="85581"/>
    <lineage>
        <taxon>Bacteria</taxon>
        <taxon>Pseudomonadati</taxon>
        <taxon>Pseudomonadota</taxon>
        <taxon>Gammaproteobacteria</taxon>
        <taxon>Vibrionales</taxon>
        <taxon>Vibrionaceae</taxon>
        <taxon>Photobacterium</taxon>
    </lineage>
</organism>